<dbReference type="AlphaFoldDB" id="A0A380U8I9"/>
<evidence type="ECO:0000313" key="2">
    <source>
        <dbReference type="EMBL" id="SUT97908.1"/>
    </source>
</evidence>
<dbReference type="Proteomes" id="UP000254227">
    <property type="component" value="Unassembled WGS sequence"/>
</dbReference>
<evidence type="ECO:0000313" key="4">
    <source>
        <dbReference type="Proteomes" id="UP000595107"/>
    </source>
</evidence>
<protein>
    <recommendedName>
        <fullName evidence="5">DNA-binding protein</fullName>
    </recommendedName>
</protein>
<accession>A0A380U8I9</accession>
<reference evidence="1 4" key="2">
    <citation type="submission" date="2020-12" db="EMBL/GenBank/DDBJ databases">
        <title>FDA dAtabase for Regulatory Grade micrObial Sequences (FDA-ARGOS): Supporting development and validation of Infectious Disease Dx tests.</title>
        <authorList>
            <person name="Sproer C."/>
            <person name="Gronow S."/>
            <person name="Severitt S."/>
            <person name="Schroder I."/>
            <person name="Tallon L."/>
            <person name="Sadzewicz L."/>
            <person name="Zhao X."/>
            <person name="Boylan J."/>
            <person name="Ott S."/>
            <person name="Bowen H."/>
            <person name="Vavikolanu K."/>
            <person name="Mehta A."/>
            <person name="Aluvathingal J."/>
            <person name="Nadendla S."/>
            <person name="Lowell S."/>
            <person name="Myers T."/>
            <person name="Yan Y."/>
            <person name="Sichtig H."/>
        </authorList>
    </citation>
    <scope>NUCLEOTIDE SEQUENCE [LARGE SCALE GENOMIC DNA]</scope>
    <source>
        <strain evidence="1 4">FDAARGOS_910</strain>
    </source>
</reference>
<dbReference type="EMBL" id="UFRV01000006">
    <property type="protein sequence ID" value="SUT97908.1"/>
    <property type="molecule type" value="Genomic_DNA"/>
</dbReference>
<reference evidence="2 3" key="1">
    <citation type="submission" date="2018-06" db="EMBL/GenBank/DDBJ databases">
        <authorList>
            <consortium name="Pathogen Informatics"/>
            <person name="Doyle S."/>
        </authorList>
    </citation>
    <scope>NUCLEOTIDE SEQUENCE [LARGE SCALE GENOMIC DNA]</scope>
    <source>
        <strain evidence="2 3">NCTC10308</strain>
    </source>
</reference>
<proteinExistence type="predicted"/>
<organism evidence="2 3">
    <name type="scientific">Acinetobacter johnsonii</name>
    <dbReference type="NCBI Taxonomy" id="40214"/>
    <lineage>
        <taxon>Bacteria</taxon>
        <taxon>Pseudomonadati</taxon>
        <taxon>Pseudomonadota</taxon>
        <taxon>Gammaproteobacteria</taxon>
        <taxon>Moraxellales</taxon>
        <taxon>Moraxellaceae</taxon>
        <taxon>Acinetobacter</taxon>
    </lineage>
</organism>
<name>A0A380U8I9_ACIJO</name>
<sequence>MFKQKYIITIESESPPKICLGDSIHGATVIALEIEQYPDLVDLAWLTKRFPMSRETLSQKLELFNVGSSGKKLYDPNVVIPFLKTDLKSRRGRPRKN</sequence>
<dbReference type="EMBL" id="CP065666">
    <property type="protein sequence ID" value="QPS04078.1"/>
    <property type="molecule type" value="Genomic_DNA"/>
</dbReference>
<gene>
    <name evidence="1" type="ORF">I6G67_00690</name>
    <name evidence="2" type="ORF">NCTC10308_02635</name>
</gene>
<evidence type="ECO:0000313" key="1">
    <source>
        <dbReference type="EMBL" id="QPS04078.1"/>
    </source>
</evidence>
<evidence type="ECO:0000313" key="3">
    <source>
        <dbReference type="Proteomes" id="UP000254227"/>
    </source>
</evidence>
<dbReference type="Proteomes" id="UP000595107">
    <property type="component" value="Chromosome"/>
</dbReference>
<dbReference type="RefSeq" id="WP_004691616.1">
    <property type="nucleotide sequence ID" value="NZ_BBTB01000009.1"/>
</dbReference>
<evidence type="ECO:0008006" key="5">
    <source>
        <dbReference type="Google" id="ProtNLM"/>
    </source>
</evidence>